<dbReference type="Gene3D" id="1.10.287.2250">
    <property type="match status" value="2"/>
</dbReference>
<evidence type="ECO:0000313" key="3">
    <source>
        <dbReference type="EMBL" id="KAK1697308.1"/>
    </source>
</evidence>
<sequence length="194" mass="22777">MRIMAAALLLLVTLAAAADTSNTSDNTQKERSEEEMRRIFMEWKAEHSKSYSSAAEEEHGYDMFKHRLRDIDQQWHDKGYSAWSWDRERSEEETRRIFIEWKACNGKIYSSIAHEEHRYAIFQDALRNIDRHNAGYAIGVHSSTQGINMFSDHTMEEYSAVCCGYVPEGFQRSPAEERWLAEIQERLRLVYART</sequence>
<feature type="chain" id="PRO_5042214072" description="Cathepsin propeptide inhibitor domain-containing protein" evidence="1">
    <location>
        <begin position="18"/>
        <end position="194"/>
    </location>
</feature>
<dbReference type="AlphaFoldDB" id="A0AAD8X533"/>
<keyword evidence="1" id="KW-0732">Signal</keyword>
<name>A0AAD8X533_LOLMU</name>
<dbReference type="InterPro" id="IPR038765">
    <property type="entry name" value="Papain-like_cys_pep_sf"/>
</dbReference>
<feature type="signal peptide" evidence="1">
    <location>
        <begin position="1"/>
        <end position="17"/>
    </location>
</feature>
<protein>
    <recommendedName>
        <fullName evidence="2">Cathepsin propeptide inhibitor domain-containing protein</fullName>
    </recommendedName>
</protein>
<organism evidence="3 4">
    <name type="scientific">Lolium multiflorum</name>
    <name type="common">Italian ryegrass</name>
    <name type="synonym">Lolium perenne subsp. multiflorum</name>
    <dbReference type="NCBI Taxonomy" id="4521"/>
    <lineage>
        <taxon>Eukaryota</taxon>
        <taxon>Viridiplantae</taxon>
        <taxon>Streptophyta</taxon>
        <taxon>Embryophyta</taxon>
        <taxon>Tracheophyta</taxon>
        <taxon>Spermatophyta</taxon>
        <taxon>Magnoliopsida</taxon>
        <taxon>Liliopsida</taxon>
        <taxon>Poales</taxon>
        <taxon>Poaceae</taxon>
        <taxon>BOP clade</taxon>
        <taxon>Pooideae</taxon>
        <taxon>Poodae</taxon>
        <taxon>Poeae</taxon>
        <taxon>Poeae Chloroplast Group 2 (Poeae type)</taxon>
        <taxon>Loliodinae</taxon>
        <taxon>Loliinae</taxon>
        <taxon>Lolium</taxon>
    </lineage>
</organism>
<evidence type="ECO:0000313" key="4">
    <source>
        <dbReference type="Proteomes" id="UP001231189"/>
    </source>
</evidence>
<dbReference type="Pfam" id="PF08246">
    <property type="entry name" value="Inhibitor_I29"/>
    <property type="match status" value="1"/>
</dbReference>
<gene>
    <name evidence="3" type="ORF">QYE76_014005</name>
</gene>
<proteinExistence type="predicted"/>
<evidence type="ECO:0000259" key="2">
    <source>
        <dbReference type="SMART" id="SM00848"/>
    </source>
</evidence>
<dbReference type="EMBL" id="JAUUTY010000001">
    <property type="protein sequence ID" value="KAK1697308.1"/>
    <property type="molecule type" value="Genomic_DNA"/>
</dbReference>
<evidence type="ECO:0000256" key="1">
    <source>
        <dbReference type="SAM" id="SignalP"/>
    </source>
</evidence>
<feature type="domain" description="Cathepsin propeptide inhibitor" evidence="2">
    <location>
        <begin position="40"/>
        <end position="80"/>
    </location>
</feature>
<dbReference type="SMART" id="SM00848">
    <property type="entry name" value="Inhibitor_I29"/>
    <property type="match status" value="2"/>
</dbReference>
<dbReference type="InterPro" id="IPR013201">
    <property type="entry name" value="Prot_inhib_I29"/>
</dbReference>
<dbReference type="Proteomes" id="UP001231189">
    <property type="component" value="Unassembled WGS sequence"/>
</dbReference>
<feature type="domain" description="Cathepsin propeptide inhibitor" evidence="2">
    <location>
        <begin position="98"/>
        <end position="158"/>
    </location>
</feature>
<keyword evidence="4" id="KW-1185">Reference proteome</keyword>
<accession>A0AAD8X533</accession>
<dbReference type="SUPFAM" id="SSF54001">
    <property type="entry name" value="Cysteine proteinases"/>
    <property type="match status" value="1"/>
</dbReference>
<reference evidence="3" key="1">
    <citation type="submission" date="2023-07" db="EMBL/GenBank/DDBJ databases">
        <title>A chromosome-level genome assembly of Lolium multiflorum.</title>
        <authorList>
            <person name="Chen Y."/>
            <person name="Copetti D."/>
            <person name="Kolliker R."/>
            <person name="Studer B."/>
        </authorList>
    </citation>
    <scope>NUCLEOTIDE SEQUENCE</scope>
    <source>
        <strain evidence="3">02402/16</strain>
        <tissue evidence="3">Leaf</tissue>
    </source>
</reference>
<comment type="caution">
    <text evidence="3">The sequence shown here is derived from an EMBL/GenBank/DDBJ whole genome shotgun (WGS) entry which is preliminary data.</text>
</comment>